<feature type="region of interest" description="Disordered" evidence="12">
    <location>
        <begin position="240"/>
        <end position="268"/>
    </location>
</feature>
<evidence type="ECO:0000256" key="8">
    <source>
        <dbReference type="ARBA" id="ARBA00022989"/>
    </source>
</evidence>
<reference evidence="16 17" key="1">
    <citation type="submission" date="2014-08" db="EMBL/GenBank/DDBJ databases">
        <title>Genome sequence of Tetragenococcus muriaticus.</title>
        <authorList>
            <person name="Chuea-nongthon C."/>
            <person name="Rodtong S."/>
            <person name="Yongsawatdigul J."/>
            <person name="Steele J.L."/>
            <person name="Liu X.-y."/>
            <person name="Speers J."/>
            <person name="Glasner J.D."/>
            <person name="Neeno-Eckwall E.C."/>
        </authorList>
    </citation>
    <scope>NUCLEOTIDE SEQUENCE [LARGE SCALE GENOMIC DNA]</scope>
    <source>
        <strain evidence="16 17">3MR10-3</strain>
    </source>
</reference>
<comment type="caution">
    <text evidence="16">The sequence shown here is derived from an EMBL/GenBank/DDBJ whole genome shotgun (WGS) entry which is preliminary data.</text>
</comment>
<evidence type="ECO:0000256" key="4">
    <source>
        <dbReference type="ARBA" id="ARBA00020739"/>
    </source>
</evidence>
<evidence type="ECO:0000256" key="10">
    <source>
        <dbReference type="ARBA" id="ARBA00023169"/>
    </source>
</evidence>
<dbReference type="PATRIC" id="fig|1302648.3.peg.375"/>
<dbReference type="PANTHER" id="PTHR32309:SF13">
    <property type="entry name" value="FERRIC ENTEROBACTIN TRANSPORT PROTEIN FEPE"/>
    <property type="match status" value="1"/>
</dbReference>
<gene>
    <name evidence="16" type="ORF">TMU3MR103_0387</name>
</gene>
<evidence type="ECO:0000256" key="2">
    <source>
        <dbReference type="ARBA" id="ARBA00005132"/>
    </source>
</evidence>
<feature type="domain" description="Tyrosine-protein kinase G-rich" evidence="15">
    <location>
        <begin position="156"/>
        <end position="200"/>
    </location>
</feature>
<organism evidence="16 17">
    <name type="scientific">Tetragenococcus muriaticus 3MR10-3</name>
    <dbReference type="NCBI Taxonomy" id="1302648"/>
    <lineage>
        <taxon>Bacteria</taxon>
        <taxon>Bacillati</taxon>
        <taxon>Bacillota</taxon>
        <taxon>Bacilli</taxon>
        <taxon>Lactobacillales</taxon>
        <taxon>Enterococcaceae</taxon>
        <taxon>Tetragenococcus</taxon>
    </lineage>
</organism>
<protein>
    <recommendedName>
        <fullName evidence="4">Capsular polysaccharide biosynthesis protein CpsC</fullName>
    </recommendedName>
</protein>
<comment type="pathway">
    <text evidence="2">Capsule biogenesis; capsule polysaccharide biosynthesis.</text>
</comment>
<evidence type="ECO:0000256" key="6">
    <source>
        <dbReference type="ARBA" id="ARBA00022692"/>
    </source>
</evidence>
<keyword evidence="7" id="KW-0972">Capsule biogenesis/degradation</keyword>
<keyword evidence="5" id="KW-1003">Cell membrane</keyword>
<dbReference type="Pfam" id="PF13807">
    <property type="entry name" value="GNVR"/>
    <property type="match status" value="1"/>
</dbReference>
<evidence type="ECO:0000256" key="5">
    <source>
        <dbReference type="ARBA" id="ARBA00022475"/>
    </source>
</evidence>
<dbReference type="InterPro" id="IPR032807">
    <property type="entry name" value="GNVR"/>
</dbReference>
<name>A0A091C414_9ENTE</name>
<evidence type="ECO:0000256" key="11">
    <source>
        <dbReference type="ARBA" id="ARBA00045736"/>
    </source>
</evidence>
<dbReference type="AlphaFoldDB" id="A0A091C414"/>
<keyword evidence="17" id="KW-1185">Reference proteome</keyword>
<dbReference type="GO" id="GO:0004713">
    <property type="term" value="F:protein tyrosine kinase activity"/>
    <property type="evidence" value="ECO:0007669"/>
    <property type="project" value="TreeGrafter"/>
</dbReference>
<accession>A0A091C414</accession>
<feature type="transmembrane region" description="Helical" evidence="13">
    <location>
        <begin position="179"/>
        <end position="198"/>
    </location>
</feature>
<dbReference type="Proteomes" id="UP000029381">
    <property type="component" value="Unassembled WGS sequence"/>
</dbReference>
<evidence type="ECO:0000256" key="9">
    <source>
        <dbReference type="ARBA" id="ARBA00023136"/>
    </source>
</evidence>
<keyword evidence="6 13" id="KW-0812">Transmembrane</keyword>
<evidence type="ECO:0000259" key="14">
    <source>
        <dbReference type="Pfam" id="PF02706"/>
    </source>
</evidence>
<dbReference type="Pfam" id="PF02706">
    <property type="entry name" value="Wzz"/>
    <property type="match status" value="1"/>
</dbReference>
<dbReference type="InterPro" id="IPR003856">
    <property type="entry name" value="LPS_length_determ_N"/>
</dbReference>
<keyword evidence="9 13" id="KW-0472">Membrane</keyword>
<dbReference type="GO" id="GO:0000271">
    <property type="term" value="P:polysaccharide biosynthetic process"/>
    <property type="evidence" value="ECO:0007669"/>
    <property type="project" value="UniProtKB-KW"/>
</dbReference>
<evidence type="ECO:0000313" key="17">
    <source>
        <dbReference type="Proteomes" id="UP000029381"/>
    </source>
</evidence>
<evidence type="ECO:0000256" key="3">
    <source>
        <dbReference type="ARBA" id="ARBA00006683"/>
    </source>
</evidence>
<keyword evidence="8 13" id="KW-1133">Transmembrane helix</keyword>
<dbReference type="InterPro" id="IPR050445">
    <property type="entry name" value="Bact_polysacc_biosynth/exp"/>
</dbReference>
<comment type="subcellular location">
    <subcellularLocation>
        <location evidence="1">Cell membrane</location>
        <topology evidence="1">Multi-pass membrane protein</topology>
    </subcellularLocation>
</comment>
<feature type="transmembrane region" description="Helical" evidence="13">
    <location>
        <begin position="21"/>
        <end position="40"/>
    </location>
</feature>
<dbReference type="PANTHER" id="PTHR32309">
    <property type="entry name" value="TYROSINE-PROTEIN KINASE"/>
    <property type="match status" value="1"/>
</dbReference>
<dbReference type="EMBL" id="JPVT01000041">
    <property type="protein sequence ID" value="KFN92586.1"/>
    <property type="molecule type" value="Genomic_DNA"/>
</dbReference>
<evidence type="ECO:0000256" key="1">
    <source>
        <dbReference type="ARBA" id="ARBA00004651"/>
    </source>
</evidence>
<evidence type="ECO:0000259" key="15">
    <source>
        <dbReference type="Pfam" id="PF13807"/>
    </source>
</evidence>
<proteinExistence type="inferred from homology"/>
<sequence>MEETISLKEIFDVLRKHWTTILTSLFAGLALAAVITFFIMTPQYESRAQLIVASPQDESSDESLNAVNYNLQMLNTYKDIIEEGDALAANVQDRLTSEYDLDMTIQEIKESMEVEQSEESQMFSIVATGESSADAEHIANTAAEVFQETVQDVLTNVDRTTIVSRATASPRPVSPNSPLNLAIGLILGLLVGIAIAFLREVFDRTIKDTHYITDDLGLTVLGNVPKLSQKEIDATTQKLRNGTQGNDQDDDNSNNNSTSGGRRSRTRV</sequence>
<evidence type="ECO:0000256" key="12">
    <source>
        <dbReference type="SAM" id="MobiDB-lite"/>
    </source>
</evidence>
<keyword evidence="10" id="KW-0270">Exopolysaccharide synthesis</keyword>
<dbReference type="GO" id="GO:0005886">
    <property type="term" value="C:plasma membrane"/>
    <property type="evidence" value="ECO:0007669"/>
    <property type="project" value="UniProtKB-SubCell"/>
</dbReference>
<evidence type="ECO:0000313" key="16">
    <source>
        <dbReference type="EMBL" id="KFN92586.1"/>
    </source>
</evidence>
<feature type="domain" description="Polysaccharide chain length determinant N-terminal" evidence="14">
    <location>
        <begin position="3"/>
        <end position="89"/>
    </location>
</feature>
<dbReference type="RefSeq" id="WP_038022154.1">
    <property type="nucleotide sequence ID" value="NZ_JPVT01000041.1"/>
</dbReference>
<evidence type="ECO:0000256" key="13">
    <source>
        <dbReference type="SAM" id="Phobius"/>
    </source>
</evidence>
<comment type="similarity">
    <text evidence="3">Belongs to the CpsC/CapA family.</text>
</comment>
<comment type="function">
    <text evidence="11">Required for CpsD phosphorylation. Involved in the regulation of capsular polysaccharide biosynthesis. May be part of a complex that directs the coordinated polymerization and export to the cell surface of the capsular polysaccharide.</text>
</comment>
<evidence type="ECO:0000256" key="7">
    <source>
        <dbReference type="ARBA" id="ARBA00022903"/>
    </source>
</evidence>